<protein>
    <submittedName>
        <fullName evidence="1">Uncharacterized protein</fullName>
    </submittedName>
</protein>
<proteinExistence type="predicted"/>
<reference evidence="1" key="1">
    <citation type="journal article" date="2012" name="Science">
        <title>Fermentation, hydrogen, and sulfur metabolism in multiple uncultivated bacterial phyla.</title>
        <authorList>
            <person name="Wrighton K.C."/>
            <person name="Thomas B.C."/>
            <person name="Sharon I."/>
            <person name="Miller C.S."/>
            <person name="Castelle C.J."/>
            <person name="VerBerkmoes N.C."/>
            <person name="Wilkins M.J."/>
            <person name="Hettich R.L."/>
            <person name="Lipton M.S."/>
            <person name="Williams K.H."/>
            <person name="Long P.E."/>
            <person name="Banfield J.F."/>
        </authorList>
    </citation>
    <scope>NUCLEOTIDE SEQUENCE [LARGE SCALE GENOMIC DNA]</scope>
</reference>
<comment type="caution">
    <text evidence="1">The sequence shown here is derived from an EMBL/GenBank/DDBJ whole genome shotgun (WGS) entry which is preliminary data.</text>
</comment>
<evidence type="ECO:0000313" key="1">
    <source>
        <dbReference type="EMBL" id="EKD66206.1"/>
    </source>
</evidence>
<gene>
    <name evidence="1" type="ORF">ACD_49C00060G0048</name>
</gene>
<sequence length="1147" mass="135151">MKIFKILLLLSFLFIFDNIFAYNACRQWTLPVEYECDNSNCFSVSTAWHPRDSADQSYTTLGNFTKISYSVFDYIKNDINNSNRDIILNDYCKNPQVFSGWALSCDSLYDKTMTLYSLLTSSADIYLIDWPKNNNWDYNLWDYKKFNDWRALLDYYSNYTKIQVPRVCIDSDCNPANLTSFNATSSSSFTMLFGWLLKNTTLWEIDSPDVTNWALSWNNYKVWLSSSPIYINATFRDYFPTWCNNSISYVLQAITPFEWVNMEFKDVVAPSNTNVTILKQTSNYIEWKIKEWFRFNNTWNNYIKAKISDWYPNDISKSSPYISVVPGEANLAQSDIVSMQDRALKYFAKSTIPPTTPWSTLQYNIYLKDISWNPISLPIKIQPTNNLDKIINYPTWNISWDWAWKYSFTLQFNNKTNSYFEEFNLTIPYTDEYGAVTGAYYTIKLSANPNPMTIYSVNDATSDFNLNCTNKNIILSATCKWDDLSWCAASQKIKFSLNSDNWKKWVLYVIDNAWNKTNWFKYEINHIDKTLPTLADFTIWWKTTSIKANDKMNLSVDLSDYAPGLCSQKINYSFNINNIKATTPKISSVNSPYGVNFVYDFSKSGNWAISFQLKDQAWNISNYAKSFKIIPNNPNEFTSTVQLTNTALKGTYYPWSEYQYSINLRDKYNNPIYDKTMDTIYYNWADLIKTNMIDYQNPTWDLAYNISLNQPKTDNVWKWLFNFRSIAPGTFNESFWVKLNNWDDDYNDIWAASTYIIWQNSANYFKKPWIWNMSVLSPTNWILKLNSYNKVSINLTKKATSSIFTWYTVENYKDKLISAVSEHSIKDRNNFSWVNSSPQMDFKLEPNTDGWYNMKPWVKTSPYISYGIDWKTVSYLLTPDEDPSSIQPIWINNPKEALAWVRIVWTAQWTWKQWLVTWKGKFSDLSKLDSRTKIKIKASSLIKWAVSWKLNNWVYYKMCDSSNKDFTLPSITSDITYITRNCNVLINANVNTSWKRVWIIALRDSQAKSDIWNVYVNNNVYYINAVIYADGWFISSGFKSWEDRIENYKDSMDRTNILQKQLVLKWSLFTRNTIGWAIKWSSNNYTLPGWAKTDSYDMAMAYDLNYIRRENDWWNDINLTKKYNLLYEEPFIIIYNSVLQTNPPKGF</sequence>
<dbReference type="EMBL" id="AMFJ01021646">
    <property type="protein sequence ID" value="EKD66206.1"/>
    <property type="molecule type" value="Genomic_DNA"/>
</dbReference>
<dbReference type="AlphaFoldDB" id="K2AWZ6"/>
<name>K2AWZ6_9BACT</name>
<organism evidence="1">
    <name type="scientific">uncultured bacterium</name>
    <name type="common">gcode 4</name>
    <dbReference type="NCBI Taxonomy" id="1234023"/>
    <lineage>
        <taxon>Bacteria</taxon>
        <taxon>environmental samples</taxon>
    </lineage>
</organism>
<accession>K2AWZ6</accession>